<dbReference type="EMBL" id="AZFF01000005">
    <property type="protein sequence ID" value="KRL56210.1"/>
    <property type="molecule type" value="Genomic_DNA"/>
</dbReference>
<evidence type="ECO:0000256" key="7">
    <source>
        <dbReference type="ARBA" id="ARBA00023136"/>
    </source>
</evidence>
<dbReference type="InterPro" id="IPR018449">
    <property type="entry name" value="NIL_domain"/>
</dbReference>
<dbReference type="PROSITE" id="PS50893">
    <property type="entry name" value="ABC_TRANSPORTER_2"/>
    <property type="match status" value="1"/>
</dbReference>
<dbReference type="Gene3D" id="3.40.50.300">
    <property type="entry name" value="P-loop containing nucleotide triphosphate hydrolases"/>
    <property type="match status" value="1"/>
</dbReference>
<dbReference type="Gene3D" id="3.30.70.260">
    <property type="match status" value="1"/>
</dbReference>
<sequence>MAANAPIIDLKGIDVTFKEADRTVRAVKNVDLEVAKGDIYGIVGYSGAGKSTLVRVINQLQRQTSGKVTVSGQNMGALKGKALRQARTKIGMIFQHFNLMNERTIGDNVMFPLLLGSKLSRHDKQAKVDELLDLVGLSEKKNDYPAQLSGGQKQRVAIARALANDPEILISDEATSALDPKTTSSILDLLKNLNEKLGLTVVLITHEMQAVKSICNKVAVMQSGEIVERGDLLTIFSKPTQQLTKEFIETSSQIDAALANVVAQPSIQHLQANERLVVLSYAGASTDDPLIAQLYEQFKVTPNILFGNVEILQNTPVGNLGLVLSGEGDAVDKALAYVKEQGVTVRQINVAEYQAELARKAAEADTNAEGEA</sequence>
<keyword evidence="10" id="KW-1185">Reference proteome</keyword>
<evidence type="ECO:0000256" key="2">
    <source>
        <dbReference type="ARBA" id="ARBA00022475"/>
    </source>
</evidence>
<keyword evidence="2" id="KW-1003">Cell membrane</keyword>
<dbReference type="AlphaFoldDB" id="A0A0R1RQ26"/>
<accession>A0A0R1RQ26</accession>
<dbReference type="PATRIC" id="fig|1114972.6.peg.2308"/>
<comment type="caution">
    <text evidence="9">The sequence shown here is derived from an EMBL/GenBank/DDBJ whole genome shotgun (WGS) entry which is preliminary data.</text>
</comment>
<dbReference type="InterPro" id="IPR003593">
    <property type="entry name" value="AAA+_ATPase"/>
</dbReference>
<keyword evidence="7" id="KW-0472">Membrane</keyword>
<dbReference type="STRING" id="1114972.FD35_GL002253"/>
<dbReference type="InterPro" id="IPR050086">
    <property type="entry name" value="MetN_ABC_transporter-like"/>
</dbReference>
<keyword evidence="4" id="KW-0067">ATP-binding</keyword>
<dbReference type="InterPro" id="IPR041701">
    <property type="entry name" value="MetN_ABC"/>
</dbReference>
<dbReference type="Pfam" id="PF00005">
    <property type="entry name" value="ABC_tran"/>
    <property type="match status" value="1"/>
</dbReference>
<evidence type="ECO:0000259" key="8">
    <source>
        <dbReference type="PROSITE" id="PS50893"/>
    </source>
</evidence>
<dbReference type="SMART" id="SM00382">
    <property type="entry name" value="AAA"/>
    <property type="match status" value="1"/>
</dbReference>
<gene>
    <name evidence="9" type="ORF">FD35_GL002253</name>
</gene>
<protein>
    <submittedName>
        <fullName evidence="9">ABC-type metal ion transport system, ATPase component</fullName>
    </submittedName>
</protein>
<dbReference type="InterPro" id="IPR027417">
    <property type="entry name" value="P-loop_NTPase"/>
</dbReference>
<dbReference type="SUPFAM" id="SSF52540">
    <property type="entry name" value="P-loop containing nucleoside triphosphate hydrolases"/>
    <property type="match status" value="1"/>
</dbReference>
<keyword evidence="5" id="KW-1278">Translocase</keyword>
<evidence type="ECO:0000313" key="10">
    <source>
        <dbReference type="Proteomes" id="UP000051999"/>
    </source>
</evidence>
<keyword evidence="6" id="KW-0029">Amino-acid transport</keyword>
<dbReference type="RefSeq" id="WP_017262839.1">
    <property type="nucleotide sequence ID" value="NZ_AUAW01000006.1"/>
</dbReference>
<dbReference type="PANTHER" id="PTHR43166:SF30">
    <property type="entry name" value="METHIONINE IMPORT ATP-BINDING PROTEIN METN"/>
    <property type="match status" value="1"/>
</dbReference>
<evidence type="ECO:0000256" key="6">
    <source>
        <dbReference type="ARBA" id="ARBA00022970"/>
    </source>
</evidence>
<dbReference type="CDD" id="cd03258">
    <property type="entry name" value="ABC_MetN_methionine_transporter"/>
    <property type="match status" value="1"/>
</dbReference>
<keyword evidence="1" id="KW-0813">Transport</keyword>
<dbReference type="PROSITE" id="PS00211">
    <property type="entry name" value="ABC_TRANSPORTER_1"/>
    <property type="match status" value="1"/>
</dbReference>
<evidence type="ECO:0000256" key="3">
    <source>
        <dbReference type="ARBA" id="ARBA00022741"/>
    </source>
</evidence>
<evidence type="ECO:0000256" key="5">
    <source>
        <dbReference type="ARBA" id="ARBA00022967"/>
    </source>
</evidence>
<dbReference type="Pfam" id="PF09383">
    <property type="entry name" value="NIL"/>
    <property type="match status" value="1"/>
</dbReference>
<dbReference type="OrthoDB" id="9802264at2"/>
<dbReference type="SUPFAM" id="SSF55021">
    <property type="entry name" value="ACT-like"/>
    <property type="match status" value="1"/>
</dbReference>
<dbReference type="InterPro" id="IPR017871">
    <property type="entry name" value="ABC_transporter-like_CS"/>
</dbReference>
<feature type="domain" description="ABC transporter" evidence="8">
    <location>
        <begin position="10"/>
        <end position="248"/>
    </location>
</feature>
<dbReference type="InterPro" id="IPR003439">
    <property type="entry name" value="ABC_transporter-like_ATP-bd"/>
</dbReference>
<reference evidence="9 10" key="1">
    <citation type="journal article" date="2015" name="Genome Announc.">
        <title>Expanding the biotechnology potential of lactobacilli through comparative genomics of 213 strains and associated genera.</title>
        <authorList>
            <person name="Sun Z."/>
            <person name="Harris H.M."/>
            <person name="McCann A."/>
            <person name="Guo C."/>
            <person name="Argimon S."/>
            <person name="Zhang W."/>
            <person name="Yang X."/>
            <person name="Jeffery I.B."/>
            <person name="Cooney J.C."/>
            <person name="Kagawa T.F."/>
            <person name="Liu W."/>
            <person name="Song Y."/>
            <person name="Salvetti E."/>
            <person name="Wrobel A."/>
            <person name="Rasinkangas P."/>
            <person name="Parkhill J."/>
            <person name="Rea M.C."/>
            <person name="O'Sullivan O."/>
            <person name="Ritari J."/>
            <person name="Douillard F.P."/>
            <person name="Paul Ross R."/>
            <person name="Yang R."/>
            <person name="Briner A.E."/>
            <person name="Felis G.E."/>
            <person name="de Vos W.M."/>
            <person name="Barrangou R."/>
            <person name="Klaenhammer T.R."/>
            <person name="Caufield P.W."/>
            <person name="Cui Y."/>
            <person name="Zhang H."/>
            <person name="O'Toole P.W."/>
        </authorList>
    </citation>
    <scope>NUCLEOTIDE SEQUENCE [LARGE SCALE GENOMIC DNA]</scope>
    <source>
        <strain evidence="9 10">DSM 15814</strain>
    </source>
</reference>
<evidence type="ECO:0000256" key="4">
    <source>
        <dbReference type="ARBA" id="ARBA00022840"/>
    </source>
</evidence>
<dbReference type="InterPro" id="IPR045865">
    <property type="entry name" value="ACT-like_dom_sf"/>
</dbReference>
<dbReference type="SMART" id="SM00930">
    <property type="entry name" value="NIL"/>
    <property type="match status" value="1"/>
</dbReference>
<proteinExistence type="predicted"/>
<evidence type="ECO:0000313" key="9">
    <source>
        <dbReference type="EMBL" id="KRL56210.1"/>
    </source>
</evidence>
<keyword evidence="3" id="KW-0547">Nucleotide-binding</keyword>
<organism evidence="9 10">
    <name type="scientific">Furfurilactobacillus rossiae DSM 15814</name>
    <dbReference type="NCBI Taxonomy" id="1114972"/>
    <lineage>
        <taxon>Bacteria</taxon>
        <taxon>Bacillati</taxon>
        <taxon>Bacillota</taxon>
        <taxon>Bacilli</taxon>
        <taxon>Lactobacillales</taxon>
        <taxon>Lactobacillaceae</taxon>
        <taxon>Furfurilactobacillus</taxon>
    </lineage>
</organism>
<dbReference type="PANTHER" id="PTHR43166">
    <property type="entry name" value="AMINO ACID IMPORT ATP-BINDING PROTEIN"/>
    <property type="match status" value="1"/>
</dbReference>
<evidence type="ECO:0000256" key="1">
    <source>
        <dbReference type="ARBA" id="ARBA00022448"/>
    </source>
</evidence>
<dbReference type="Proteomes" id="UP000051999">
    <property type="component" value="Unassembled WGS sequence"/>
</dbReference>
<dbReference type="GO" id="GO:0005524">
    <property type="term" value="F:ATP binding"/>
    <property type="evidence" value="ECO:0007669"/>
    <property type="project" value="UniProtKB-KW"/>
</dbReference>
<dbReference type="GO" id="GO:0016887">
    <property type="term" value="F:ATP hydrolysis activity"/>
    <property type="evidence" value="ECO:0007669"/>
    <property type="project" value="InterPro"/>
</dbReference>
<dbReference type="GO" id="GO:0006865">
    <property type="term" value="P:amino acid transport"/>
    <property type="evidence" value="ECO:0007669"/>
    <property type="project" value="UniProtKB-KW"/>
</dbReference>
<dbReference type="eggNOG" id="COG1135">
    <property type="taxonomic scope" value="Bacteria"/>
</dbReference>
<name>A0A0R1RQ26_9LACO</name>